<evidence type="ECO:0000259" key="4">
    <source>
        <dbReference type="PROSITE" id="PS50011"/>
    </source>
</evidence>
<dbReference type="PANTHER" id="PTHR44167:SF24">
    <property type="entry name" value="SERINE_THREONINE-PROTEIN KINASE CHK2"/>
    <property type="match status" value="1"/>
</dbReference>
<evidence type="ECO:0000313" key="6">
    <source>
        <dbReference type="Proteomes" id="UP000422232"/>
    </source>
</evidence>
<dbReference type="Pfam" id="PF00069">
    <property type="entry name" value="Pkinase"/>
    <property type="match status" value="1"/>
</dbReference>
<keyword evidence="1 3" id="KW-0547">Nucleotide-binding</keyword>
<evidence type="ECO:0000256" key="1">
    <source>
        <dbReference type="ARBA" id="ARBA00022741"/>
    </source>
</evidence>
<feature type="domain" description="Protein kinase" evidence="4">
    <location>
        <begin position="69"/>
        <end position="423"/>
    </location>
</feature>
<dbReference type="InterPro" id="IPR000719">
    <property type="entry name" value="Prot_kinase_dom"/>
</dbReference>
<dbReference type="PROSITE" id="PS00107">
    <property type="entry name" value="PROTEIN_KINASE_ATP"/>
    <property type="match status" value="1"/>
</dbReference>
<dbReference type="RefSeq" id="WP_155047159.1">
    <property type="nucleotide sequence ID" value="NZ_CP038893.1"/>
</dbReference>
<dbReference type="Proteomes" id="UP000422232">
    <property type="component" value="Chromosome"/>
</dbReference>
<keyword evidence="2 3" id="KW-0067">ATP-binding</keyword>
<dbReference type="EMBL" id="CP038908">
    <property type="protein sequence ID" value="QGO05912.1"/>
    <property type="molecule type" value="Genomic_DNA"/>
</dbReference>
<dbReference type="SMART" id="SM00220">
    <property type="entry name" value="S_TKc"/>
    <property type="match status" value="1"/>
</dbReference>
<keyword evidence="5" id="KW-0418">Kinase</keyword>
<accession>A0A9Q6LJC1</accession>
<sequence length="463" mass="50965">MPKLQWGSVEQESKEWEIAKLHLEGRSDGIKLKRSKEGAGQALYTDKDGKKHPLSHSFMNINGQIFALAGKGRILGQGTFGKVKLAEDEQGCLYVMKIGLIDDVDKNELSILGDLSLLRGSGRRSGKQYIALDFLGKSLDKVDFKSDKQRLEVSLKLVEAVRQLNAGVASKSATKIYHNDIKPENVVLSEDGKVSLIDFGLSSDKTIVGGTLDFLAPEALSEEAKALLAKEKDMESTEFVKELKGIYYIKDGYPASAQTDCYSLGLTLKEFVPTRARLYHTLGLMQADEPLMRPSLDVVKVVILAELYKDSDLDLHQALLESQYIADTVNEVKAISALLEGSTVTASLVTEQNLSLVKESPELSRTLALLYNLLGSEYFDQSTADVDVGCKKDKIRGFIRELLACEDKSPESIQAKMQEHTEWSVANLATRFDGLAVVSATPFFSRSQEGQQADLNQAQAANF</sequence>
<dbReference type="GO" id="GO:0004674">
    <property type="term" value="F:protein serine/threonine kinase activity"/>
    <property type="evidence" value="ECO:0007669"/>
    <property type="project" value="UniProtKB-EC"/>
</dbReference>
<dbReference type="PANTHER" id="PTHR44167">
    <property type="entry name" value="OVARIAN-SPECIFIC SERINE/THREONINE-PROTEIN KINASE LOK-RELATED"/>
    <property type="match status" value="1"/>
</dbReference>
<dbReference type="AlphaFoldDB" id="A0A9Q6LJC1"/>
<dbReference type="PROSITE" id="PS50011">
    <property type="entry name" value="PROTEIN_KINASE_DOM"/>
    <property type="match status" value="1"/>
</dbReference>
<dbReference type="InterPro" id="IPR017441">
    <property type="entry name" value="Protein_kinase_ATP_BS"/>
</dbReference>
<dbReference type="InterPro" id="IPR011009">
    <property type="entry name" value="Kinase-like_dom_sf"/>
</dbReference>
<dbReference type="GO" id="GO:0005524">
    <property type="term" value="F:ATP binding"/>
    <property type="evidence" value="ECO:0007669"/>
    <property type="project" value="UniProtKB-UniRule"/>
</dbReference>
<reference evidence="5 6" key="1">
    <citation type="submission" date="2019-04" db="EMBL/GenBank/DDBJ databases">
        <title>Complete genome sequencing of Piscirickettsia salmonis strain Psal-009.</title>
        <authorList>
            <person name="Schober I."/>
            <person name="Bunk B."/>
            <person name="Sproer C."/>
            <person name="Carril G.P."/>
            <person name="Riedel T."/>
            <person name="Flores-Herrera P.A."/>
            <person name="Nourdin-Galindo G."/>
            <person name="Marshall S.H."/>
            <person name="Overmann J."/>
        </authorList>
    </citation>
    <scope>NUCLEOTIDE SEQUENCE [LARGE SCALE GENOMIC DNA]</scope>
    <source>
        <strain evidence="5 6">Psal-009</strain>
    </source>
</reference>
<evidence type="ECO:0000256" key="3">
    <source>
        <dbReference type="PROSITE-ProRule" id="PRU10141"/>
    </source>
</evidence>
<keyword evidence="6" id="KW-1185">Reference proteome</keyword>
<keyword evidence="5" id="KW-0808">Transferase</keyword>
<dbReference type="PROSITE" id="PS00108">
    <property type="entry name" value="PROTEIN_KINASE_ST"/>
    <property type="match status" value="1"/>
</dbReference>
<dbReference type="InterPro" id="IPR008271">
    <property type="entry name" value="Ser/Thr_kinase_AS"/>
</dbReference>
<name>A0A9Q6LJC1_PISSA</name>
<feature type="binding site" evidence="3">
    <location>
        <position position="97"/>
    </location>
    <ligand>
        <name>ATP</name>
        <dbReference type="ChEBI" id="CHEBI:30616"/>
    </ligand>
</feature>
<dbReference type="Gene3D" id="1.10.510.10">
    <property type="entry name" value="Transferase(Phosphotransferase) domain 1"/>
    <property type="match status" value="1"/>
</dbReference>
<protein>
    <submittedName>
        <fullName evidence="5">Serine/threonine-protein kinase pkn5</fullName>
        <ecNumber evidence="5">2.7.11.1</ecNumber>
    </submittedName>
</protein>
<proteinExistence type="predicted"/>
<dbReference type="SUPFAM" id="SSF56112">
    <property type="entry name" value="Protein kinase-like (PK-like)"/>
    <property type="match status" value="1"/>
</dbReference>
<evidence type="ECO:0000256" key="2">
    <source>
        <dbReference type="ARBA" id="ARBA00022840"/>
    </source>
</evidence>
<gene>
    <name evidence="5" type="primary">pkn5_1</name>
    <name evidence="5" type="ORF">Psal009_01809</name>
</gene>
<dbReference type="EC" id="2.7.11.1" evidence="5"/>
<organism evidence="5 6">
    <name type="scientific">Piscirickettsia salmonis</name>
    <dbReference type="NCBI Taxonomy" id="1238"/>
    <lineage>
        <taxon>Bacteria</taxon>
        <taxon>Pseudomonadati</taxon>
        <taxon>Pseudomonadota</taxon>
        <taxon>Gammaproteobacteria</taxon>
        <taxon>Thiotrichales</taxon>
        <taxon>Piscirickettsiaceae</taxon>
        <taxon>Piscirickettsia</taxon>
    </lineage>
</organism>
<evidence type="ECO:0000313" key="5">
    <source>
        <dbReference type="EMBL" id="QGO05912.1"/>
    </source>
</evidence>